<dbReference type="InterPro" id="IPR036259">
    <property type="entry name" value="MFS_trans_sf"/>
</dbReference>
<gene>
    <name evidence="7" type="ORF">BKA21_001347</name>
    <name evidence="6" type="ORF">Col01nite_03550</name>
</gene>
<dbReference type="GO" id="GO:0022857">
    <property type="term" value="F:transmembrane transporter activity"/>
    <property type="evidence" value="ECO:0007669"/>
    <property type="project" value="InterPro"/>
</dbReference>
<dbReference type="AlphaFoldDB" id="A0A7Y9FEQ9"/>
<evidence type="ECO:0000313" key="8">
    <source>
        <dbReference type="Proteomes" id="UP000577956"/>
    </source>
</evidence>
<keyword evidence="4" id="KW-0472">Membrane</keyword>
<organism evidence="7 8">
    <name type="scientific">Cellulomonas oligotrophica</name>
    <dbReference type="NCBI Taxonomy" id="931536"/>
    <lineage>
        <taxon>Bacteria</taxon>
        <taxon>Bacillati</taxon>
        <taxon>Actinomycetota</taxon>
        <taxon>Actinomycetes</taxon>
        <taxon>Micrococcales</taxon>
        <taxon>Cellulomonadaceae</taxon>
        <taxon>Cellulomonas</taxon>
    </lineage>
</organism>
<comment type="caution">
    <text evidence="7">The sequence shown here is derived from an EMBL/GenBank/DDBJ whole genome shotgun (WGS) entry which is preliminary data.</text>
</comment>
<protein>
    <submittedName>
        <fullName evidence="7">MFS family permease</fullName>
    </submittedName>
</protein>
<dbReference type="PROSITE" id="PS50850">
    <property type="entry name" value="MFS"/>
    <property type="match status" value="1"/>
</dbReference>
<evidence type="ECO:0000256" key="2">
    <source>
        <dbReference type="ARBA" id="ARBA00022692"/>
    </source>
</evidence>
<evidence type="ECO:0000313" key="9">
    <source>
        <dbReference type="Proteomes" id="UP000618382"/>
    </source>
</evidence>
<reference evidence="6 9" key="2">
    <citation type="submission" date="2021-01" db="EMBL/GenBank/DDBJ databases">
        <title>Whole genome shotgun sequence of Cellulomonas oligotrophica NBRC 109435.</title>
        <authorList>
            <person name="Komaki H."/>
            <person name="Tamura T."/>
        </authorList>
    </citation>
    <scope>NUCLEOTIDE SEQUENCE [LARGE SCALE GENOMIC DNA]</scope>
    <source>
        <strain evidence="6 9">NBRC 109435</strain>
    </source>
</reference>
<evidence type="ECO:0000256" key="1">
    <source>
        <dbReference type="ARBA" id="ARBA00004651"/>
    </source>
</evidence>
<dbReference type="EMBL" id="JACCBK010000001">
    <property type="protein sequence ID" value="NYD85798.1"/>
    <property type="molecule type" value="Genomic_DNA"/>
</dbReference>
<proteinExistence type="predicted"/>
<dbReference type="RefSeq" id="WP_203793386.1">
    <property type="nucleotide sequence ID" value="NZ_BAABFI010000002.1"/>
</dbReference>
<reference evidence="7 8" key="1">
    <citation type="submission" date="2020-07" db="EMBL/GenBank/DDBJ databases">
        <title>Sequencing the genomes of 1000 actinobacteria strains.</title>
        <authorList>
            <person name="Klenk H.-P."/>
        </authorList>
    </citation>
    <scope>NUCLEOTIDE SEQUENCE [LARGE SCALE GENOMIC DNA]</scope>
    <source>
        <strain evidence="7 8">DSM 24482</strain>
    </source>
</reference>
<dbReference type="GO" id="GO:0005886">
    <property type="term" value="C:plasma membrane"/>
    <property type="evidence" value="ECO:0007669"/>
    <property type="project" value="UniProtKB-SubCell"/>
</dbReference>
<comment type="subcellular location">
    <subcellularLocation>
        <location evidence="1">Cell membrane</location>
        <topology evidence="1">Multi-pass membrane protein</topology>
    </subcellularLocation>
</comment>
<evidence type="ECO:0000259" key="5">
    <source>
        <dbReference type="PROSITE" id="PS50850"/>
    </source>
</evidence>
<dbReference type="SUPFAM" id="SSF103473">
    <property type="entry name" value="MFS general substrate transporter"/>
    <property type="match status" value="1"/>
</dbReference>
<sequence length="64" mass="6539">MLVTLAAAQFLMTLDSSVMNVSMATVAADLGTTITGVQTAITLYTLVMATTMLTGGKIGTIVGR</sequence>
<evidence type="ECO:0000256" key="3">
    <source>
        <dbReference type="ARBA" id="ARBA00022989"/>
    </source>
</evidence>
<dbReference type="Proteomes" id="UP000577956">
    <property type="component" value="Unassembled WGS sequence"/>
</dbReference>
<dbReference type="InterPro" id="IPR020846">
    <property type="entry name" value="MFS_dom"/>
</dbReference>
<dbReference type="Proteomes" id="UP000618382">
    <property type="component" value="Unassembled WGS sequence"/>
</dbReference>
<dbReference type="EMBL" id="BONN01000001">
    <property type="protein sequence ID" value="GIG31196.1"/>
    <property type="molecule type" value="Genomic_DNA"/>
</dbReference>
<evidence type="ECO:0000256" key="4">
    <source>
        <dbReference type="ARBA" id="ARBA00023136"/>
    </source>
</evidence>
<keyword evidence="9" id="KW-1185">Reference proteome</keyword>
<name>A0A7Y9FEQ9_9CELL</name>
<keyword evidence="3" id="KW-1133">Transmembrane helix</keyword>
<dbReference type="Gene3D" id="1.20.1720.10">
    <property type="entry name" value="Multidrug resistance protein D"/>
    <property type="match status" value="1"/>
</dbReference>
<evidence type="ECO:0000313" key="6">
    <source>
        <dbReference type="EMBL" id="GIG31196.1"/>
    </source>
</evidence>
<keyword evidence="2" id="KW-0812">Transmembrane</keyword>
<accession>A0A7Y9FEQ9</accession>
<feature type="domain" description="Major facilitator superfamily (MFS) profile" evidence="5">
    <location>
        <begin position="1"/>
        <end position="64"/>
    </location>
</feature>
<evidence type="ECO:0000313" key="7">
    <source>
        <dbReference type="EMBL" id="NYD85798.1"/>
    </source>
</evidence>